<protein>
    <submittedName>
        <fullName evidence="1">Uncharacterized protein</fullName>
    </submittedName>
</protein>
<accession>A0A0K2UEA3</accession>
<sequence>MDPLSIFNKGKQHTIYSLLEEDVITTMIWQRKSKKYKRAHATTVFPSLFSKLLAQL</sequence>
<proteinExistence type="predicted"/>
<dbReference type="EMBL" id="HACA01019227">
    <property type="protein sequence ID" value="CDW36588.1"/>
    <property type="molecule type" value="Transcribed_RNA"/>
</dbReference>
<evidence type="ECO:0000313" key="1">
    <source>
        <dbReference type="EMBL" id="CDW36588.1"/>
    </source>
</evidence>
<name>A0A0K2UEA3_LEPSM</name>
<dbReference type="AlphaFoldDB" id="A0A0K2UEA3"/>
<organism evidence="1">
    <name type="scientific">Lepeophtheirus salmonis</name>
    <name type="common">Salmon louse</name>
    <name type="synonym">Caligus salmonis</name>
    <dbReference type="NCBI Taxonomy" id="72036"/>
    <lineage>
        <taxon>Eukaryota</taxon>
        <taxon>Metazoa</taxon>
        <taxon>Ecdysozoa</taxon>
        <taxon>Arthropoda</taxon>
        <taxon>Crustacea</taxon>
        <taxon>Multicrustacea</taxon>
        <taxon>Hexanauplia</taxon>
        <taxon>Copepoda</taxon>
        <taxon>Siphonostomatoida</taxon>
        <taxon>Caligidae</taxon>
        <taxon>Lepeophtheirus</taxon>
    </lineage>
</organism>
<reference evidence="1" key="1">
    <citation type="submission" date="2014-05" db="EMBL/GenBank/DDBJ databases">
        <authorList>
            <person name="Chronopoulou M."/>
        </authorList>
    </citation>
    <scope>NUCLEOTIDE SEQUENCE</scope>
    <source>
        <tissue evidence="1">Whole organism</tissue>
    </source>
</reference>